<sequence length="90" mass="9810">MTSSFNYDMEVTGFIKERHLSKLAGVKGKDGMFSLPIIVFIVDCPTACKVKCVATAGFGRASPLADYGKVKVHAFWSSYPFLILAKWGGT</sequence>
<name>A0A8X8XWE6_SALSN</name>
<organism evidence="1">
    <name type="scientific">Salvia splendens</name>
    <name type="common">Scarlet sage</name>
    <dbReference type="NCBI Taxonomy" id="180675"/>
    <lineage>
        <taxon>Eukaryota</taxon>
        <taxon>Viridiplantae</taxon>
        <taxon>Streptophyta</taxon>
        <taxon>Embryophyta</taxon>
        <taxon>Tracheophyta</taxon>
        <taxon>Spermatophyta</taxon>
        <taxon>Magnoliopsida</taxon>
        <taxon>eudicotyledons</taxon>
        <taxon>Gunneridae</taxon>
        <taxon>Pentapetalae</taxon>
        <taxon>asterids</taxon>
        <taxon>lamiids</taxon>
        <taxon>Lamiales</taxon>
        <taxon>Lamiaceae</taxon>
        <taxon>Nepetoideae</taxon>
        <taxon>Mentheae</taxon>
        <taxon>Salviinae</taxon>
        <taxon>Salvia</taxon>
        <taxon>Salvia subgen. Calosphace</taxon>
        <taxon>core Calosphace</taxon>
    </lineage>
</organism>
<dbReference type="EMBL" id="PNBA02000007">
    <property type="protein sequence ID" value="KAG6419390.1"/>
    <property type="molecule type" value="Genomic_DNA"/>
</dbReference>
<gene>
    <name evidence="1" type="ORF">SASPL_121610</name>
</gene>
<reference evidence="1" key="1">
    <citation type="submission" date="2018-01" db="EMBL/GenBank/DDBJ databases">
        <authorList>
            <person name="Mao J.F."/>
        </authorList>
    </citation>
    <scope>NUCLEOTIDE SEQUENCE</scope>
    <source>
        <strain evidence="1">Huo1</strain>
        <tissue evidence="1">Leaf</tissue>
    </source>
</reference>
<keyword evidence="2" id="KW-1185">Reference proteome</keyword>
<dbReference type="Proteomes" id="UP000298416">
    <property type="component" value="Unassembled WGS sequence"/>
</dbReference>
<accession>A0A8X8XWE6</accession>
<dbReference type="InterPro" id="IPR036758">
    <property type="entry name" value="At5g01610-like"/>
</dbReference>
<dbReference type="Gene3D" id="2.30.240.10">
    <property type="entry name" value="At5g01610-like"/>
    <property type="match status" value="1"/>
</dbReference>
<reference evidence="1" key="2">
    <citation type="submission" date="2020-08" db="EMBL/GenBank/DDBJ databases">
        <title>Plant Genome Project.</title>
        <authorList>
            <person name="Zhang R.-G."/>
        </authorList>
    </citation>
    <scope>NUCLEOTIDE SEQUENCE</scope>
    <source>
        <strain evidence="1">Huo1</strain>
        <tissue evidence="1">Leaf</tissue>
    </source>
</reference>
<dbReference type="AlphaFoldDB" id="A0A8X8XWE6"/>
<comment type="caution">
    <text evidence="1">The sequence shown here is derived from an EMBL/GenBank/DDBJ whole genome shotgun (WGS) entry which is preliminary data.</text>
</comment>
<dbReference type="SUPFAM" id="SSF141562">
    <property type="entry name" value="At5g01610-like"/>
    <property type="match status" value="1"/>
</dbReference>
<proteinExistence type="predicted"/>
<evidence type="ECO:0000313" key="1">
    <source>
        <dbReference type="EMBL" id="KAG6419390.1"/>
    </source>
</evidence>
<evidence type="ECO:0000313" key="2">
    <source>
        <dbReference type="Proteomes" id="UP000298416"/>
    </source>
</evidence>
<protein>
    <submittedName>
        <fullName evidence="1">Uncharacterized protein</fullName>
    </submittedName>
</protein>